<evidence type="ECO:0000313" key="2">
    <source>
        <dbReference type="EMBL" id="TLD40515.1"/>
    </source>
</evidence>
<name>A0A533Q7G1_9BACT</name>
<feature type="domain" description="Smf/DprA SLOG" evidence="1">
    <location>
        <begin position="6"/>
        <end position="136"/>
    </location>
</feature>
<evidence type="ECO:0000259" key="1">
    <source>
        <dbReference type="Pfam" id="PF02481"/>
    </source>
</evidence>
<dbReference type="AlphaFoldDB" id="A0A533Q7G1"/>
<organism evidence="2 3">
    <name type="scientific">Candidatus Jettenia ecosi</name>
    <dbReference type="NCBI Taxonomy" id="2494326"/>
    <lineage>
        <taxon>Bacteria</taxon>
        <taxon>Pseudomonadati</taxon>
        <taxon>Planctomycetota</taxon>
        <taxon>Candidatus Brocadiia</taxon>
        <taxon>Candidatus Brocadiales</taxon>
        <taxon>Candidatus Brocadiaceae</taxon>
        <taxon>Candidatus Jettenia</taxon>
    </lineage>
</organism>
<comment type="caution">
    <text evidence="2">The sequence shown here is derived from an EMBL/GenBank/DDBJ whole genome shotgun (WGS) entry which is preliminary data.</text>
</comment>
<evidence type="ECO:0000313" key="3">
    <source>
        <dbReference type="Proteomes" id="UP000319783"/>
    </source>
</evidence>
<dbReference type="InterPro" id="IPR057666">
    <property type="entry name" value="DrpA_SLOG"/>
</dbReference>
<dbReference type="EMBL" id="SULG01000096">
    <property type="protein sequence ID" value="TLD40515.1"/>
    <property type="molecule type" value="Genomic_DNA"/>
</dbReference>
<reference evidence="2 3" key="1">
    <citation type="submission" date="2019-04" db="EMBL/GenBank/DDBJ databases">
        <title>Genome of a novel bacterium Candidatus Jettenia ecosi reconstructed from metagenome of an anammox bioreactor.</title>
        <authorList>
            <person name="Mardanov A.V."/>
            <person name="Beletsky A.V."/>
            <person name="Ravin N.V."/>
            <person name="Botchkova E.A."/>
            <person name="Litti Y.V."/>
            <person name="Nozhevnikova A.N."/>
        </authorList>
    </citation>
    <scope>NUCLEOTIDE SEQUENCE [LARGE SCALE GENOMIC DNA]</scope>
    <source>
        <strain evidence="2">J2</strain>
    </source>
</reference>
<protein>
    <submittedName>
        <fullName evidence="2">Putative DNA processing chain A</fullName>
    </submittedName>
</protein>
<sequence>MINNINYVGNKQVLENYKISFLCSRKCPADIILKSYDWAIEQREKGNCVISGFHSKIEKDVLHYLIKGTQPVILVLARGLKKRLDPEFEKALNKNRLLLISPFNRDVKRVTVETANQRNRFMAELADEIFVAYASQGGNIEKLITSISHTEKKVSTFNSCK</sequence>
<dbReference type="Pfam" id="PF02481">
    <property type="entry name" value="DNA_processg_A"/>
    <property type="match status" value="1"/>
</dbReference>
<accession>A0A533Q7G1</accession>
<dbReference type="GO" id="GO:0009294">
    <property type="term" value="P:DNA-mediated transformation"/>
    <property type="evidence" value="ECO:0007669"/>
    <property type="project" value="InterPro"/>
</dbReference>
<dbReference type="Gene3D" id="3.40.50.450">
    <property type="match status" value="1"/>
</dbReference>
<gene>
    <name evidence="2" type="ORF">JETT_3239</name>
</gene>
<proteinExistence type="predicted"/>
<dbReference type="Proteomes" id="UP000319783">
    <property type="component" value="Unassembled WGS sequence"/>
</dbReference>